<organism evidence="1 2">
    <name type="scientific">Aquabacterium olei</name>
    <dbReference type="NCBI Taxonomy" id="1296669"/>
    <lineage>
        <taxon>Bacteria</taxon>
        <taxon>Pseudomonadati</taxon>
        <taxon>Pseudomonadota</taxon>
        <taxon>Betaproteobacteria</taxon>
        <taxon>Burkholderiales</taxon>
        <taxon>Aquabacterium</taxon>
    </lineage>
</organism>
<dbReference type="InterPro" id="IPR022064">
    <property type="entry name" value="DUF3619"/>
</dbReference>
<name>A0A2U8FYD7_9BURK</name>
<accession>A0A2U8FYD7</accession>
<evidence type="ECO:0008006" key="3">
    <source>
        <dbReference type="Google" id="ProtNLM"/>
    </source>
</evidence>
<proteinExistence type="predicted"/>
<dbReference type="KEGG" id="aon:DEH84_11480"/>
<keyword evidence="2" id="KW-1185">Reference proteome</keyword>
<protein>
    <recommendedName>
        <fullName evidence="3">DUF3619 domain-containing protein</fullName>
    </recommendedName>
</protein>
<evidence type="ECO:0000313" key="1">
    <source>
        <dbReference type="EMBL" id="AWI55236.1"/>
    </source>
</evidence>
<dbReference type="EMBL" id="CP029210">
    <property type="protein sequence ID" value="AWI55236.1"/>
    <property type="molecule type" value="Genomic_DNA"/>
</dbReference>
<sequence length="213" mass="22277">MNAAQREALEARFALRLSARLEGGARCVPHDVAERLRVAREQAVRTAREARVRTAPSSVHIATPVVHLGLAGAGATGTGGGFSAPVAGWHEGAARQPGHGRRLDEGRLSWGLKLASVLPVMALVAGLWGVHHYHQIEKTEAAADVDTALLSDDLPPDAYADPGFAEFLQNDTAPAMAVEAVSTPDIEVSVQPPVELEAAVEEEGGEVAPAVTP</sequence>
<dbReference type="Pfam" id="PF12279">
    <property type="entry name" value="DUF3619"/>
    <property type="match status" value="1"/>
</dbReference>
<dbReference type="OrthoDB" id="8562153at2"/>
<dbReference type="AlphaFoldDB" id="A0A2U8FYD7"/>
<gene>
    <name evidence="1" type="ORF">DEH84_11480</name>
</gene>
<evidence type="ECO:0000313" key="2">
    <source>
        <dbReference type="Proteomes" id="UP000244892"/>
    </source>
</evidence>
<dbReference type="Proteomes" id="UP000244892">
    <property type="component" value="Chromosome"/>
</dbReference>
<reference evidence="1 2" key="1">
    <citation type="submission" date="2018-05" db="EMBL/GenBank/DDBJ databases">
        <title>complete genome sequence of Aquabacterium olei NBRC 110486.</title>
        <authorList>
            <person name="Tang B."/>
            <person name="Chang J."/>
            <person name="Zhang L."/>
            <person name="Yang H."/>
        </authorList>
    </citation>
    <scope>NUCLEOTIDE SEQUENCE [LARGE SCALE GENOMIC DNA]</scope>
    <source>
        <strain evidence="1 2">NBRC 110486</strain>
    </source>
</reference>